<proteinExistence type="predicted"/>
<accession>A0A7E5WYA9</accession>
<dbReference type="PANTHER" id="PTHR34239">
    <property type="entry name" value="APPLE DOMAIN-CONTAINING PROTEIN"/>
    <property type="match status" value="1"/>
</dbReference>
<organism evidence="1 2">
    <name type="scientific">Trichoplusia ni</name>
    <name type="common">Cabbage looper</name>
    <dbReference type="NCBI Taxonomy" id="7111"/>
    <lineage>
        <taxon>Eukaryota</taxon>
        <taxon>Metazoa</taxon>
        <taxon>Ecdysozoa</taxon>
        <taxon>Arthropoda</taxon>
        <taxon>Hexapoda</taxon>
        <taxon>Insecta</taxon>
        <taxon>Pterygota</taxon>
        <taxon>Neoptera</taxon>
        <taxon>Endopterygota</taxon>
        <taxon>Lepidoptera</taxon>
        <taxon>Glossata</taxon>
        <taxon>Ditrysia</taxon>
        <taxon>Noctuoidea</taxon>
        <taxon>Noctuidae</taxon>
        <taxon>Plusiinae</taxon>
        <taxon>Trichoplusia</taxon>
    </lineage>
</organism>
<evidence type="ECO:0000313" key="2">
    <source>
        <dbReference type="RefSeq" id="XP_026745853.1"/>
    </source>
</evidence>
<dbReference type="PANTHER" id="PTHR34239:SF2">
    <property type="entry name" value="TRANSPOSABLE ELEMENT P TRANSPOSASE_THAP9 CONSERVED DOMAIN-CONTAINING PROTEIN"/>
    <property type="match status" value="1"/>
</dbReference>
<keyword evidence="1" id="KW-1185">Reference proteome</keyword>
<name>A0A7E5WYA9_TRINI</name>
<gene>
    <name evidence="2" type="primary">LOC113507189</name>
</gene>
<dbReference type="KEGG" id="tnl:113507189"/>
<dbReference type="GeneID" id="113507189"/>
<dbReference type="InParanoid" id="A0A7E5WYA9"/>
<sequence length="183" mass="20272">MNNSNSLKLINENSMVQTLALNEVITTETEEHLLDKEILDILGDDPTCTAIYGLDIHKELASRLQHVSTSGLTKETRKELQQRYPLPANATLLGGPAINPEIKAALPETLANRDKAIETKQKLLASAISCIASASSQILDSQDKNTELLKKLMDANKLLCDIQHSDSITRRMFSTSVLKYKNR</sequence>
<evidence type="ECO:0000313" key="1">
    <source>
        <dbReference type="Proteomes" id="UP000322000"/>
    </source>
</evidence>
<dbReference type="Proteomes" id="UP000322000">
    <property type="component" value="Unplaced"/>
</dbReference>
<protein>
    <submittedName>
        <fullName evidence="2">Uncharacterized protein LOC113507189</fullName>
    </submittedName>
</protein>
<dbReference type="RefSeq" id="XP_026745853.1">
    <property type="nucleotide sequence ID" value="XM_026890052.1"/>
</dbReference>
<dbReference type="OrthoDB" id="7701249at2759"/>
<dbReference type="AlphaFoldDB" id="A0A7E5WYA9"/>
<reference evidence="2" key="1">
    <citation type="submission" date="2025-08" db="UniProtKB">
        <authorList>
            <consortium name="RefSeq"/>
        </authorList>
    </citation>
    <scope>IDENTIFICATION</scope>
</reference>